<feature type="transmembrane region" description="Helical" evidence="2">
    <location>
        <begin position="6"/>
        <end position="23"/>
    </location>
</feature>
<evidence type="ECO:0000256" key="2">
    <source>
        <dbReference type="SAM" id="Phobius"/>
    </source>
</evidence>
<feature type="region of interest" description="Disordered" evidence="1">
    <location>
        <begin position="48"/>
        <end position="67"/>
    </location>
</feature>
<keyword evidence="2" id="KW-1133">Transmembrane helix</keyword>
<feature type="non-terminal residue" evidence="3">
    <location>
        <position position="1"/>
    </location>
</feature>
<dbReference type="AlphaFoldDB" id="A0A131XNS6"/>
<organism evidence="3">
    <name type="scientific">Hyalomma excavatum</name>
    <dbReference type="NCBI Taxonomy" id="257692"/>
    <lineage>
        <taxon>Eukaryota</taxon>
        <taxon>Metazoa</taxon>
        <taxon>Ecdysozoa</taxon>
        <taxon>Arthropoda</taxon>
        <taxon>Chelicerata</taxon>
        <taxon>Arachnida</taxon>
        <taxon>Acari</taxon>
        <taxon>Parasitiformes</taxon>
        <taxon>Ixodida</taxon>
        <taxon>Ixodoidea</taxon>
        <taxon>Ixodidae</taxon>
        <taxon>Hyalomminae</taxon>
        <taxon>Hyalomma</taxon>
    </lineage>
</organism>
<evidence type="ECO:0000256" key="1">
    <source>
        <dbReference type="SAM" id="MobiDB-lite"/>
    </source>
</evidence>
<dbReference type="EMBL" id="GEFH01001245">
    <property type="protein sequence ID" value="JAP67336.1"/>
    <property type="molecule type" value="mRNA"/>
</dbReference>
<keyword evidence="2" id="KW-0472">Membrane</keyword>
<reference evidence="3" key="1">
    <citation type="journal article" date="2017" name="Ticks Tick Borne Dis.">
        <title>An insight into the sialome of Hyalomma excavatum.</title>
        <authorList>
            <person name="Ribeiro J.M."/>
            <person name="Slovak M."/>
            <person name="Francischetti I.M."/>
        </authorList>
    </citation>
    <scope>NUCLEOTIDE SEQUENCE</scope>
    <source>
        <strain evidence="3">Samish</strain>
        <tissue evidence="3">Salivary glands</tissue>
    </source>
</reference>
<name>A0A131XNS6_9ACAR</name>
<evidence type="ECO:0000313" key="3">
    <source>
        <dbReference type="EMBL" id="JAP67336.1"/>
    </source>
</evidence>
<keyword evidence="2" id="KW-0812">Transmembrane</keyword>
<proteinExistence type="evidence at transcript level"/>
<sequence length="67" mass="7682">LPGRAFLIAAAWTTFVYWGWLKIARNDMFVPEDERKPLPHELLINYFSGRSNDGSESAEPSGENKRK</sequence>
<accession>A0A131XNS6</accession>
<protein>
    <submittedName>
        <fullName evidence="3">Uncharacterized protein</fullName>
    </submittedName>
</protein>